<protein>
    <submittedName>
        <fullName evidence="3">Cyclic nucleotide-binding domain-containing protein</fullName>
    </submittedName>
</protein>
<evidence type="ECO:0000313" key="4">
    <source>
        <dbReference type="Proteomes" id="UP000199428"/>
    </source>
</evidence>
<organism evidence="3 4">
    <name type="scientific">Pseudobutyrivibrio xylanivorans</name>
    <dbReference type="NCBI Taxonomy" id="185007"/>
    <lineage>
        <taxon>Bacteria</taxon>
        <taxon>Bacillati</taxon>
        <taxon>Bacillota</taxon>
        <taxon>Clostridia</taxon>
        <taxon>Lachnospirales</taxon>
        <taxon>Lachnospiraceae</taxon>
        <taxon>Pseudobutyrivibrio</taxon>
    </lineage>
</organism>
<dbReference type="PROSITE" id="PS50042">
    <property type="entry name" value="CNMP_BINDING_3"/>
    <property type="match status" value="1"/>
</dbReference>
<dbReference type="Proteomes" id="UP000199428">
    <property type="component" value="Unassembled WGS sequence"/>
</dbReference>
<dbReference type="InterPro" id="IPR018490">
    <property type="entry name" value="cNMP-bd_dom_sf"/>
</dbReference>
<dbReference type="InterPro" id="IPR014710">
    <property type="entry name" value="RmlC-like_jellyroll"/>
</dbReference>
<dbReference type="RefSeq" id="WP_028246216.1">
    <property type="nucleotide sequence ID" value="NZ_FMWK01000003.1"/>
</dbReference>
<evidence type="ECO:0000256" key="1">
    <source>
        <dbReference type="SAM" id="MobiDB-lite"/>
    </source>
</evidence>
<accession>A0A1G5RTW5</accession>
<name>A0A1G5RTW5_PSEXY</name>
<dbReference type="Pfam" id="PF00027">
    <property type="entry name" value="cNMP_binding"/>
    <property type="match status" value="1"/>
</dbReference>
<dbReference type="InterPro" id="IPR000595">
    <property type="entry name" value="cNMP-bd_dom"/>
</dbReference>
<feature type="region of interest" description="Disordered" evidence="1">
    <location>
        <begin position="127"/>
        <end position="175"/>
    </location>
</feature>
<sequence length="175" mass="19901">MANTDKLLVAPQGMKIVVERQPDKYLYVILSGRAYMYTGYGTKEETLIDKFGVGNCFGAYGMLTKRPDNYTVVAQTDMKLIRLEESDMADFISKENASTVLSVMKAMAKEMVRIKGELEEVNKDLAKRRKAESKDDDEPESIILKDNSGTHKIYNPKNPHFTSKSKMRFLGRDKE</sequence>
<dbReference type="Gene3D" id="2.60.120.10">
    <property type="entry name" value="Jelly Rolls"/>
    <property type="match status" value="1"/>
</dbReference>
<dbReference type="EMBL" id="FMWK01000003">
    <property type="protein sequence ID" value="SCZ77555.1"/>
    <property type="molecule type" value="Genomic_DNA"/>
</dbReference>
<dbReference type="CDD" id="cd00038">
    <property type="entry name" value="CAP_ED"/>
    <property type="match status" value="1"/>
</dbReference>
<gene>
    <name evidence="3" type="ORF">SAMN02910350_00858</name>
</gene>
<reference evidence="3 4" key="1">
    <citation type="submission" date="2016-10" db="EMBL/GenBank/DDBJ databases">
        <authorList>
            <person name="de Groot N.N."/>
        </authorList>
    </citation>
    <scope>NUCLEOTIDE SEQUENCE [LARGE SCALE GENOMIC DNA]</scope>
    <source>
        <strain evidence="3 4">DSM 10317</strain>
    </source>
</reference>
<evidence type="ECO:0000259" key="2">
    <source>
        <dbReference type="PROSITE" id="PS50042"/>
    </source>
</evidence>
<evidence type="ECO:0000313" key="3">
    <source>
        <dbReference type="EMBL" id="SCZ77555.1"/>
    </source>
</evidence>
<dbReference type="AlphaFoldDB" id="A0A1G5RTW5"/>
<proteinExistence type="predicted"/>
<dbReference type="SUPFAM" id="SSF51206">
    <property type="entry name" value="cAMP-binding domain-like"/>
    <property type="match status" value="1"/>
</dbReference>
<feature type="domain" description="Cyclic nucleotide-binding" evidence="2">
    <location>
        <begin position="1"/>
        <end position="92"/>
    </location>
</feature>